<evidence type="ECO:0000313" key="2">
    <source>
        <dbReference type="Proteomes" id="UP000790787"/>
    </source>
</evidence>
<dbReference type="STRING" id="4097.A0A1S3Z602"/>
<reference evidence="3" key="2">
    <citation type="submission" date="2025-08" db="UniProtKB">
        <authorList>
            <consortium name="RefSeq"/>
        </authorList>
    </citation>
    <scope>IDENTIFICATION</scope>
</reference>
<evidence type="ECO:0000313" key="3">
    <source>
        <dbReference type="RefSeq" id="XP_016459642.1"/>
    </source>
</evidence>
<dbReference type="KEGG" id="nta:107783178"/>
<dbReference type="RefSeq" id="XP_016459642.1">
    <property type="nucleotide sequence ID" value="XM_016604156.1"/>
</dbReference>
<proteinExistence type="predicted"/>
<sequence>MACSKRVHESVVKELIDILSINSYSVFLRSLVHIPNLRDFHIALKCDIDLDQRVYNLPTSSEIAAIWTEENVDAAFNAPHIQIYPHNDQTQIVNYYYGYYDALQYPLLFPLGQSGWHCGIQKLPENCPAYARIAQHEEVPSIRNVTSLHGYLEMEAEILIKGQQRRDTVSVREYYCYKLQMRNDDENKYCTQEEYFSIFNQDLFRMAMLEGLLDILRLGEHDASNIGKQTFLPSSFIGGPRDMRQRYMDIIVLVQHFGKPDLFITMICNPSWTEIKEHLISTDKAHNRPNLISRVFRAKIEEFKKDILKRNIFGKVAAFMYTIEFQKRGLPHAHFLIILTNEYKLLTPEAYDNIISAEIPNEKAESDLYSLVLKHMMHGPCGNLNPTNSCMKKKGYCKFKYPKNFAEQTSKGIESYPIYRRRNTGMVVKIRERHLDNSWVVPYNPFLLGKFDCHMNVEICSDIKVVKYLYKYICKGHDKIAFYIHNKGTNTEVIDEIKEYQSARWVSPPEAMWQLYGFSISKMYPECMPSSTSP</sequence>
<protein>
    <recommendedName>
        <fullName evidence="1">Helitron helicase-like domain-containing protein</fullName>
    </recommendedName>
</protein>
<keyword evidence="2" id="KW-1185">Reference proteome</keyword>
<dbReference type="PaxDb" id="4097-A0A1S3Z602"/>
<dbReference type="OrthoDB" id="1900198at2759"/>
<accession>A0A1S3Z602</accession>
<dbReference type="Pfam" id="PF14214">
    <property type="entry name" value="Helitron_like_N"/>
    <property type="match status" value="1"/>
</dbReference>
<name>A0A1S3Z602_TOBAC</name>
<dbReference type="OMA" id="YARIAQH"/>
<dbReference type="AlphaFoldDB" id="A0A1S3Z602"/>
<dbReference type="InterPro" id="IPR025476">
    <property type="entry name" value="Helitron_helicase-like"/>
</dbReference>
<organism evidence="2 3">
    <name type="scientific">Nicotiana tabacum</name>
    <name type="common">Common tobacco</name>
    <dbReference type="NCBI Taxonomy" id="4097"/>
    <lineage>
        <taxon>Eukaryota</taxon>
        <taxon>Viridiplantae</taxon>
        <taxon>Streptophyta</taxon>
        <taxon>Embryophyta</taxon>
        <taxon>Tracheophyta</taxon>
        <taxon>Spermatophyta</taxon>
        <taxon>Magnoliopsida</taxon>
        <taxon>eudicotyledons</taxon>
        <taxon>Gunneridae</taxon>
        <taxon>Pentapetalae</taxon>
        <taxon>asterids</taxon>
        <taxon>lamiids</taxon>
        <taxon>Solanales</taxon>
        <taxon>Solanaceae</taxon>
        <taxon>Nicotianoideae</taxon>
        <taxon>Nicotianeae</taxon>
        <taxon>Nicotiana</taxon>
    </lineage>
</organism>
<dbReference type="Proteomes" id="UP000790787">
    <property type="component" value="Chromosome 8"/>
</dbReference>
<dbReference type="PANTHER" id="PTHR10492">
    <property type="match status" value="1"/>
</dbReference>
<reference evidence="2" key="1">
    <citation type="journal article" date="2014" name="Nat. Commun.">
        <title>The tobacco genome sequence and its comparison with those of tomato and potato.</title>
        <authorList>
            <person name="Sierro N."/>
            <person name="Battey J.N."/>
            <person name="Ouadi S."/>
            <person name="Bakaher N."/>
            <person name="Bovet L."/>
            <person name="Willig A."/>
            <person name="Goepfert S."/>
            <person name="Peitsch M.C."/>
            <person name="Ivanov N.V."/>
        </authorList>
    </citation>
    <scope>NUCLEOTIDE SEQUENCE [LARGE SCALE GENOMIC DNA]</scope>
</reference>
<gene>
    <name evidence="3" type="primary">LOC107783178</name>
</gene>
<dbReference type="PANTHER" id="PTHR10492:SF100">
    <property type="entry name" value="ATP-DEPENDENT DNA HELICASE"/>
    <property type="match status" value="1"/>
</dbReference>
<dbReference type="GeneID" id="107783178"/>
<evidence type="ECO:0000259" key="1">
    <source>
        <dbReference type="Pfam" id="PF14214"/>
    </source>
</evidence>